<evidence type="ECO:0000259" key="5">
    <source>
        <dbReference type="PROSITE" id="PS50977"/>
    </source>
</evidence>
<evidence type="ECO:0000256" key="3">
    <source>
        <dbReference type="ARBA" id="ARBA00023163"/>
    </source>
</evidence>
<evidence type="ECO:0000313" key="6">
    <source>
        <dbReference type="EMBL" id="GKY88460.1"/>
    </source>
</evidence>
<accession>A0ABQ5LU07</accession>
<gene>
    <name evidence="6" type="ORF">STA1M1_23290</name>
</gene>
<feature type="domain" description="HTH tetR-type" evidence="5">
    <location>
        <begin position="4"/>
        <end position="64"/>
    </location>
</feature>
<keyword evidence="2 4" id="KW-0238">DNA-binding</keyword>
<dbReference type="EMBL" id="BROH01000006">
    <property type="protein sequence ID" value="GKY88460.1"/>
    <property type="molecule type" value="Genomic_DNA"/>
</dbReference>
<keyword evidence="1" id="KW-0805">Transcription regulation</keyword>
<dbReference type="Gene3D" id="1.10.10.60">
    <property type="entry name" value="Homeodomain-like"/>
    <property type="match status" value="1"/>
</dbReference>
<proteinExistence type="predicted"/>
<dbReference type="PANTHER" id="PTHR30055">
    <property type="entry name" value="HTH-TYPE TRANSCRIPTIONAL REGULATOR RUTR"/>
    <property type="match status" value="1"/>
</dbReference>
<evidence type="ECO:0000313" key="7">
    <source>
        <dbReference type="Proteomes" id="UP001144205"/>
    </source>
</evidence>
<dbReference type="InterPro" id="IPR050109">
    <property type="entry name" value="HTH-type_TetR-like_transc_reg"/>
</dbReference>
<keyword evidence="3" id="KW-0804">Transcription</keyword>
<organism evidence="6 7">
    <name type="scientific">Sinisalibacter aestuarii</name>
    <dbReference type="NCBI Taxonomy" id="2949426"/>
    <lineage>
        <taxon>Bacteria</taxon>
        <taxon>Pseudomonadati</taxon>
        <taxon>Pseudomonadota</taxon>
        <taxon>Alphaproteobacteria</taxon>
        <taxon>Rhodobacterales</taxon>
        <taxon>Roseobacteraceae</taxon>
        <taxon>Sinisalibacter</taxon>
    </lineage>
</organism>
<dbReference type="RefSeq" id="WP_281842499.1">
    <property type="nucleotide sequence ID" value="NZ_BROH01000006.1"/>
</dbReference>
<dbReference type="PROSITE" id="PS50977">
    <property type="entry name" value="HTH_TETR_2"/>
    <property type="match status" value="1"/>
</dbReference>
<dbReference type="Pfam" id="PF00440">
    <property type="entry name" value="TetR_N"/>
    <property type="match status" value="1"/>
</dbReference>
<keyword evidence="7" id="KW-1185">Reference proteome</keyword>
<dbReference type="Proteomes" id="UP001144205">
    <property type="component" value="Unassembled WGS sequence"/>
</dbReference>
<dbReference type="Gene3D" id="1.10.357.10">
    <property type="entry name" value="Tetracycline Repressor, domain 2"/>
    <property type="match status" value="1"/>
</dbReference>
<comment type="caution">
    <text evidence="6">The sequence shown here is derived from an EMBL/GenBank/DDBJ whole genome shotgun (WGS) entry which is preliminary data.</text>
</comment>
<name>A0ABQ5LU07_9RHOB</name>
<evidence type="ECO:0000256" key="4">
    <source>
        <dbReference type="PROSITE-ProRule" id="PRU00335"/>
    </source>
</evidence>
<evidence type="ECO:0000256" key="2">
    <source>
        <dbReference type="ARBA" id="ARBA00023125"/>
    </source>
</evidence>
<sequence>MSKARTSDQILQTARDILATEGLGAVSFDTIARRLGRSKQAVLYWFPTKQDLLAAMFVPWLVAEEQAATQALAGVRGRAAAIAAFVRAVAAFHFDDLDRFRMMYLVPQTLKPAAPNRQSAAVLEQVHPVTDRMYSALAAHLNGAHPRQEAVAIHAAVLGLALLAGLAQSLRDPLKHGEAELIDALIARLTGGESGVPG</sequence>
<feature type="DNA-binding region" description="H-T-H motif" evidence="4">
    <location>
        <begin position="27"/>
        <end position="46"/>
    </location>
</feature>
<dbReference type="SUPFAM" id="SSF46689">
    <property type="entry name" value="Homeodomain-like"/>
    <property type="match status" value="1"/>
</dbReference>
<dbReference type="InterPro" id="IPR009057">
    <property type="entry name" value="Homeodomain-like_sf"/>
</dbReference>
<dbReference type="PANTHER" id="PTHR30055:SF234">
    <property type="entry name" value="HTH-TYPE TRANSCRIPTIONAL REGULATOR BETI"/>
    <property type="match status" value="1"/>
</dbReference>
<reference evidence="6" key="1">
    <citation type="journal article" date="2023" name="Int. J. Syst. Evol. Microbiol.">
        <title>Sinisalibacter aestuarii sp. nov., isolated from estuarine sediment of the Arakawa River.</title>
        <authorList>
            <person name="Arafat S.T."/>
            <person name="Hirano S."/>
            <person name="Sato A."/>
            <person name="Takeuchi K."/>
            <person name="Yasuda T."/>
            <person name="Terahara T."/>
            <person name="Hamada M."/>
            <person name="Kobayashi T."/>
        </authorList>
    </citation>
    <scope>NUCLEOTIDE SEQUENCE</scope>
    <source>
        <strain evidence="6">B-399</strain>
    </source>
</reference>
<protein>
    <recommendedName>
        <fullName evidence="5">HTH tetR-type domain-containing protein</fullName>
    </recommendedName>
</protein>
<dbReference type="PRINTS" id="PR00455">
    <property type="entry name" value="HTHTETR"/>
</dbReference>
<evidence type="ECO:0000256" key="1">
    <source>
        <dbReference type="ARBA" id="ARBA00023015"/>
    </source>
</evidence>
<dbReference type="InterPro" id="IPR001647">
    <property type="entry name" value="HTH_TetR"/>
</dbReference>